<accession>A0A1I1LJG0</accession>
<dbReference type="OrthoDB" id="7068047at2"/>
<proteinExistence type="predicted"/>
<gene>
    <name evidence="3" type="ORF">SAMN05421848_2502</name>
</gene>
<evidence type="ECO:0008006" key="5">
    <source>
        <dbReference type="Google" id="ProtNLM"/>
    </source>
</evidence>
<keyword evidence="4" id="KW-1185">Reference proteome</keyword>
<evidence type="ECO:0000313" key="3">
    <source>
        <dbReference type="EMBL" id="SFC73086.1"/>
    </source>
</evidence>
<evidence type="ECO:0000256" key="2">
    <source>
        <dbReference type="SAM" id="SignalP"/>
    </source>
</evidence>
<reference evidence="4" key="1">
    <citation type="submission" date="2016-10" db="EMBL/GenBank/DDBJ databases">
        <authorList>
            <person name="Varghese N."/>
            <person name="Submissions S."/>
        </authorList>
    </citation>
    <scope>NUCLEOTIDE SEQUENCE [LARGE SCALE GENOMIC DNA]</scope>
    <source>
        <strain evidence="4">DSM 23439</strain>
    </source>
</reference>
<organism evidence="3 4">
    <name type="scientific">Kushneria avicenniae</name>
    <dbReference type="NCBI Taxonomy" id="402385"/>
    <lineage>
        <taxon>Bacteria</taxon>
        <taxon>Pseudomonadati</taxon>
        <taxon>Pseudomonadota</taxon>
        <taxon>Gammaproteobacteria</taxon>
        <taxon>Oceanospirillales</taxon>
        <taxon>Halomonadaceae</taxon>
        <taxon>Kushneria</taxon>
    </lineage>
</organism>
<dbReference type="Proteomes" id="UP000199046">
    <property type="component" value="Unassembled WGS sequence"/>
</dbReference>
<evidence type="ECO:0000256" key="1">
    <source>
        <dbReference type="SAM" id="MobiDB-lite"/>
    </source>
</evidence>
<name>A0A1I1LJG0_9GAMM</name>
<sequence>MNLFNIARPTLLASAVALAGALSAGTALANDQQGKAPEHLRGTITAVSDHGFSVESTGDGQTHEVRLSDDTRLAGVTPSSLDAIKEGTFIGTANAPGENGQPSRALEVVVFPESMKGTGEGDYPWDTPRGHDQSGSSGGKMGGSGGGSTMTNGTVSQADSGKMGGAGGGSTMTNGTVNQADSGKMGGAGGGSTMTNGTVSQADNDTTAGSGDQGMMTLTVDYGDGQKQIMVPRDVPVVAVQKATMDDIKKGEAVFVGGDLSASPVQAKIVIVGLDGTVPPM</sequence>
<feature type="region of interest" description="Disordered" evidence="1">
    <location>
        <begin position="117"/>
        <end position="212"/>
    </location>
</feature>
<dbReference type="AlphaFoldDB" id="A0A1I1LJG0"/>
<dbReference type="STRING" id="402385.SAMN05421848_2502"/>
<feature type="signal peptide" evidence="2">
    <location>
        <begin position="1"/>
        <end position="29"/>
    </location>
</feature>
<keyword evidence="2" id="KW-0732">Signal</keyword>
<dbReference type="EMBL" id="FOLY01000005">
    <property type="protein sequence ID" value="SFC73086.1"/>
    <property type="molecule type" value="Genomic_DNA"/>
</dbReference>
<feature type="chain" id="PRO_5011681111" description="DUF5666 domain-containing protein" evidence="2">
    <location>
        <begin position="30"/>
        <end position="281"/>
    </location>
</feature>
<feature type="compositionally biased region" description="Polar residues" evidence="1">
    <location>
        <begin position="149"/>
        <end position="159"/>
    </location>
</feature>
<feature type="compositionally biased region" description="Gly residues" evidence="1">
    <location>
        <begin position="136"/>
        <end position="148"/>
    </location>
</feature>
<dbReference type="RefSeq" id="WP_090134544.1">
    <property type="nucleotide sequence ID" value="NZ_FOLY01000005.1"/>
</dbReference>
<evidence type="ECO:0000313" key="4">
    <source>
        <dbReference type="Proteomes" id="UP000199046"/>
    </source>
</evidence>
<protein>
    <recommendedName>
        <fullName evidence="5">DUF5666 domain-containing protein</fullName>
    </recommendedName>
</protein>
<feature type="compositionally biased region" description="Polar residues" evidence="1">
    <location>
        <begin position="199"/>
        <end position="210"/>
    </location>
</feature>